<keyword evidence="2" id="KW-0732">Signal</keyword>
<evidence type="ECO:0000313" key="4">
    <source>
        <dbReference type="Proteomes" id="UP000015241"/>
    </source>
</evidence>
<evidence type="ECO:0000256" key="1">
    <source>
        <dbReference type="SAM" id="MobiDB-lite"/>
    </source>
</evidence>
<dbReference type="HOGENOM" id="CLU_1049865_0_0_1"/>
<dbReference type="EMBL" id="KE504139">
    <property type="protein sequence ID" value="EPT01745.1"/>
    <property type="molecule type" value="Genomic_DNA"/>
</dbReference>
<reference evidence="3 4" key="1">
    <citation type="journal article" date="2012" name="Science">
        <title>The Paleozoic origin of enzymatic lignin decomposition reconstructed from 31 fungal genomes.</title>
        <authorList>
            <person name="Floudas D."/>
            <person name="Binder M."/>
            <person name="Riley R."/>
            <person name="Barry K."/>
            <person name="Blanchette R.A."/>
            <person name="Henrissat B."/>
            <person name="Martinez A.T."/>
            <person name="Otillar R."/>
            <person name="Spatafora J.W."/>
            <person name="Yadav J.S."/>
            <person name="Aerts A."/>
            <person name="Benoit I."/>
            <person name="Boyd A."/>
            <person name="Carlson A."/>
            <person name="Copeland A."/>
            <person name="Coutinho P.M."/>
            <person name="de Vries R.P."/>
            <person name="Ferreira P."/>
            <person name="Findley K."/>
            <person name="Foster B."/>
            <person name="Gaskell J."/>
            <person name="Glotzer D."/>
            <person name="Gorecki P."/>
            <person name="Heitman J."/>
            <person name="Hesse C."/>
            <person name="Hori C."/>
            <person name="Igarashi K."/>
            <person name="Jurgens J.A."/>
            <person name="Kallen N."/>
            <person name="Kersten P."/>
            <person name="Kohler A."/>
            <person name="Kuees U."/>
            <person name="Kumar T.K.A."/>
            <person name="Kuo A."/>
            <person name="LaButti K."/>
            <person name="Larrondo L.F."/>
            <person name="Lindquist E."/>
            <person name="Ling A."/>
            <person name="Lombard V."/>
            <person name="Lucas S."/>
            <person name="Lundell T."/>
            <person name="Martin R."/>
            <person name="McLaughlin D.J."/>
            <person name="Morgenstern I."/>
            <person name="Morin E."/>
            <person name="Murat C."/>
            <person name="Nagy L.G."/>
            <person name="Nolan M."/>
            <person name="Ohm R.A."/>
            <person name="Patyshakuliyeva A."/>
            <person name="Rokas A."/>
            <person name="Ruiz-Duenas F.J."/>
            <person name="Sabat G."/>
            <person name="Salamov A."/>
            <person name="Samejima M."/>
            <person name="Schmutz J."/>
            <person name="Slot J.C."/>
            <person name="St John F."/>
            <person name="Stenlid J."/>
            <person name="Sun H."/>
            <person name="Sun S."/>
            <person name="Syed K."/>
            <person name="Tsang A."/>
            <person name="Wiebenga A."/>
            <person name="Young D."/>
            <person name="Pisabarro A."/>
            <person name="Eastwood D.C."/>
            <person name="Martin F."/>
            <person name="Cullen D."/>
            <person name="Grigoriev I.V."/>
            <person name="Hibbett D.S."/>
        </authorList>
    </citation>
    <scope>NUCLEOTIDE SEQUENCE</scope>
    <source>
        <strain evidence="4">FP-58527</strain>
    </source>
</reference>
<sequence>MQLCRRITSLSLHVFFAVEGVSSAELIQLLLAAKSLRKVRVTNSGLTGGQPHHPSESYDLDRLDPARPISPITSIDLAGCVHAEPIQLADPKRWPNDHGSANRGARGAALGLLVKRDTSALPKAMGRPTSVQSDGHGPANHCPRGSALGIPRQTRAPQSHGLADVGADPWAWVGQPLPTRIRFGFSRASPKPWAGRSMCSPMGMGRPTAAHADPLWVYSATACSPNSWAGRHMPSPMGMGRPTVAHAYPPGHAGPTRQLVYHGIW</sequence>
<keyword evidence="4" id="KW-1185">Reference proteome</keyword>
<proteinExistence type="predicted"/>
<dbReference type="AlphaFoldDB" id="S8FU71"/>
<dbReference type="InParanoid" id="S8FU71"/>
<dbReference type="Proteomes" id="UP000015241">
    <property type="component" value="Unassembled WGS sequence"/>
</dbReference>
<feature type="signal peptide" evidence="2">
    <location>
        <begin position="1"/>
        <end position="23"/>
    </location>
</feature>
<accession>S8FU71</accession>
<protein>
    <submittedName>
        <fullName evidence="3">Uncharacterized protein</fullName>
    </submittedName>
</protein>
<name>S8FU71_FOMSC</name>
<feature type="chain" id="PRO_5004564016" evidence="2">
    <location>
        <begin position="24"/>
        <end position="265"/>
    </location>
</feature>
<feature type="region of interest" description="Disordered" evidence="1">
    <location>
        <begin position="119"/>
        <end position="162"/>
    </location>
</feature>
<evidence type="ECO:0000313" key="3">
    <source>
        <dbReference type="EMBL" id="EPT01745.1"/>
    </source>
</evidence>
<organism evidence="3 4">
    <name type="scientific">Fomitopsis schrenkii</name>
    <name type="common">Brown rot fungus</name>
    <dbReference type="NCBI Taxonomy" id="2126942"/>
    <lineage>
        <taxon>Eukaryota</taxon>
        <taxon>Fungi</taxon>
        <taxon>Dikarya</taxon>
        <taxon>Basidiomycota</taxon>
        <taxon>Agaricomycotina</taxon>
        <taxon>Agaricomycetes</taxon>
        <taxon>Polyporales</taxon>
        <taxon>Fomitopsis</taxon>
    </lineage>
</organism>
<gene>
    <name evidence="3" type="ORF">FOMPIDRAFT_91593</name>
</gene>
<evidence type="ECO:0000256" key="2">
    <source>
        <dbReference type="SAM" id="SignalP"/>
    </source>
</evidence>